<dbReference type="PANTHER" id="PTHR30244">
    <property type="entry name" value="TRANSAMINASE"/>
    <property type="match status" value="1"/>
</dbReference>
<evidence type="ECO:0000256" key="2">
    <source>
        <dbReference type="ARBA" id="ARBA00037999"/>
    </source>
</evidence>
<protein>
    <submittedName>
        <fullName evidence="6">Putative aminotransferase</fullName>
    </submittedName>
</protein>
<evidence type="ECO:0000256" key="1">
    <source>
        <dbReference type="ARBA" id="ARBA00022898"/>
    </source>
</evidence>
<accession>I0HD06</accession>
<keyword evidence="7" id="KW-1185">Reference proteome</keyword>
<proteinExistence type="inferred from homology"/>
<dbReference type="EMBL" id="AP012319">
    <property type="protein sequence ID" value="BAL90893.1"/>
    <property type="molecule type" value="Genomic_DNA"/>
</dbReference>
<dbReference type="PANTHER" id="PTHR30244:SF36">
    <property type="entry name" value="3-OXO-GLUCOSE-6-PHOSPHATE:GLUTAMATE AMINOTRANSFERASE"/>
    <property type="match status" value="1"/>
</dbReference>
<dbReference type="PIRSF" id="PIRSF000390">
    <property type="entry name" value="PLP_StrS"/>
    <property type="match status" value="1"/>
</dbReference>
<gene>
    <name evidence="6" type="ordered locus">AMIS_56730</name>
</gene>
<dbReference type="SUPFAM" id="SSF53383">
    <property type="entry name" value="PLP-dependent transferases"/>
    <property type="match status" value="1"/>
</dbReference>
<dbReference type="KEGG" id="ams:AMIS_56730"/>
<dbReference type="InterPro" id="IPR015422">
    <property type="entry name" value="PyrdxlP-dep_Trfase_small"/>
</dbReference>
<dbReference type="Gene3D" id="3.90.1150.10">
    <property type="entry name" value="Aspartate Aminotransferase, domain 1"/>
    <property type="match status" value="1"/>
</dbReference>
<organism evidence="6 7">
    <name type="scientific">Actinoplanes missouriensis (strain ATCC 14538 / DSM 43046 / CBS 188.64 / JCM 3121 / NBRC 102363 / NCIMB 12654 / NRRL B-3342 / UNCC 431)</name>
    <dbReference type="NCBI Taxonomy" id="512565"/>
    <lineage>
        <taxon>Bacteria</taxon>
        <taxon>Bacillati</taxon>
        <taxon>Actinomycetota</taxon>
        <taxon>Actinomycetes</taxon>
        <taxon>Micromonosporales</taxon>
        <taxon>Micromonosporaceae</taxon>
        <taxon>Actinoplanes</taxon>
    </lineage>
</organism>
<evidence type="ECO:0000256" key="5">
    <source>
        <dbReference type="RuleBase" id="RU004508"/>
    </source>
</evidence>
<dbReference type="STRING" id="512565.AMIS_56730"/>
<evidence type="ECO:0000313" key="6">
    <source>
        <dbReference type="EMBL" id="BAL90893.1"/>
    </source>
</evidence>
<dbReference type="InterPro" id="IPR000653">
    <property type="entry name" value="DegT/StrS_aminotransferase"/>
</dbReference>
<name>I0HD06_ACTM4</name>
<evidence type="ECO:0000256" key="3">
    <source>
        <dbReference type="PIRSR" id="PIRSR000390-1"/>
    </source>
</evidence>
<dbReference type="InterPro" id="IPR015424">
    <property type="entry name" value="PyrdxlP-dep_Trfase"/>
</dbReference>
<dbReference type="CDD" id="cd00616">
    <property type="entry name" value="AHBA_syn"/>
    <property type="match status" value="1"/>
</dbReference>
<dbReference type="AlphaFoldDB" id="I0HD06"/>
<dbReference type="eggNOG" id="COG0399">
    <property type="taxonomic scope" value="Bacteria"/>
</dbReference>
<keyword evidence="6" id="KW-0032">Aminotransferase</keyword>
<evidence type="ECO:0000256" key="4">
    <source>
        <dbReference type="PIRSR" id="PIRSR000390-2"/>
    </source>
</evidence>
<dbReference type="Proteomes" id="UP000007882">
    <property type="component" value="Chromosome"/>
</dbReference>
<dbReference type="GO" id="GO:0008483">
    <property type="term" value="F:transaminase activity"/>
    <property type="evidence" value="ECO:0007669"/>
    <property type="project" value="UniProtKB-KW"/>
</dbReference>
<dbReference type="Gene3D" id="3.40.640.10">
    <property type="entry name" value="Type I PLP-dependent aspartate aminotransferase-like (Major domain)"/>
    <property type="match status" value="1"/>
</dbReference>
<reference evidence="6 7" key="1">
    <citation type="submission" date="2012-02" db="EMBL/GenBank/DDBJ databases">
        <title>Complete genome sequence of Actinoplanes missouriensis 431 (= NBRC 102363).</title>
        <authorList>
            <person name="Ohnishi Y."/>
            <person name="Ishikawa J."/>
            <person name="Sekine M."/>
            <person name="Hosoyama A."/>
            <person name="Harada T."/>
            <person name="Narita H."/>
            <person name="Hata T."/>
            <person name="Konno Y."/>
            <person name="Tutikane K."/>
            <person name="Fujita N."/>
            <person name="Horinouchi S."/>
            <person name="Hayakawa M."/>
        </authorList>
    </citation>
    <scope>NUCLEOTIDE SEQUENCE [LARGE SCALE GENOMIC DNA]</scope>
    <source>
        <strain evidence="7">ATCC 14538 / DSM 43046 / CBS 188.64 / JCM 3121 / NBRC 102363 / NCIMB 12654 / NRRL B-3342 / UNCC 431</strain>
    </source>
</reference>
<dbReference type="HOGENOM" id="CLU_033332_6_0_11"/>
<dbReference type="InterPro" id="IPR015421">
    <property type="entry name" value="PyrdxlP-dep_Trfase_major"/>
</dbReference>
<feature type="modified residue" description="N6-(pyridoxal phosphate)lysine" evidence="4">
    <location>
        <position position="187"/>
    </location>
</feature>
<dbReference type="RefSeq" id="WP_014445781.1">
    <property type="nucleotide sequence ID" value="NC_017093.1"/>
</dbReference>
<dbReference type="PATRIC" id="fig|512565.3.peg.5670"/>
<keyword evidence="1 4" id="KW-0663">Pyridoxal phosphate</keyword>
<dbReference type="Pfam" id="PF01041">
    <property type="entry name" value="DegT_DnrJ_EryC1"/>
    <property type="match status" value="1"/>
</dbReference>
<comment type="similarity">
    <text evidence="2 5">Belongs to the DegT/DnrJ/EryC1 family.</text>
</comment>
<dbReference type="OrthoDB" id="5342089at2"/>
<keyword evidence="6" id="KW-0808">Transferase</keyword>
<sequence>MDWRVRFVDYPEQWRRQRAELLPIIEDTIARGDLMLRRQLHDFEEHLAAFNHSARAVGVSNCTDGLRLLAHALDIGPGDEVVTVAHTFIATVSPFVLRGAKPVFVDIGTDHLMDTTQLAAAITERTRVVIPVHLNGRTVDMHAVGKAAASAGAVVLEDAAQALGATFDGRTAGTFGLASTYSFYPAKMLGALGDAGAVLTDDQELANRLLRLRDHGRVQKAEIDGWGYNCRLDNLQAAILDYRLGRLPGWIERRRELARRYDERLRDIDGLRIPVGPDADPLRRDVYQNYPVTTEHRDRLAEHLRADGIETLVSWPIPLHHQRGLGLDHWKLPRTEELCRQVLSLPMQVELEDWQIDHVADSIHRFFGRPA</sequence>
<evidence type="ECO:0000313" key="7">
    <source>
        <dbReference type="Proteomes" id="UP000007882"/>
    </source>
</evidence>
<feature type="active site" description="Proton acceptor" evidence="3">
    <location>
        <position position="187"/>
    </location>
</feature>
<dbReference type="GO" id="GO:0000271">
    <property type="term" value="P:polysaccharide biosynthetic process"/>
    <property type="evidence" value="ECO:0007669"/>
    <property type="project" value="TreeGrafter"/>
</dbReference>
<dbReference type="GO" id="GO:0030170">
    <property type="term" value="F:pyridoxal phosphate binding"/>
    <property type="evidence" value="ECO:0007669"/>
    <property type="project" value="TreeGrafter"/>
</dbReference>